<evidence type="ECO:0000313" key="6">
    <source>
        <dbReference type="Proteomes" id="UP000027931"/>
    </source>
</evidence>
<dbReference type="EMBL" id="JMIR01000004">
    <property type="protein sequence ID" value="KEO84342.1"/>
    <property type="molecule type" value="Genomic_DNA"/>
</dbReference>
<feature type="domain" description="LTD" evidence="4">
    <location>
        <begin position="31"/>
        <end position="164"/>
    </location>
</feature>
<dbReference type="InterPro" id="IPR001736">
    <property type="entry name" value="PLipase_D/transphosphatidylase"/>
</dbReference>
<evidence type="ECO:0008006" key="7">
    <source>
        <dbReference type="Google" id="ProtNLM"/>
    </source>
</evidence>
<evidence type="ECO:0000256" key="1">
    <source>
        <dbReference type="ARBA" id="ARBA00000798"/>
    </source>
</evidence>
<name>A0A074MEX7_9BACL</name>
<dbReference type="GO" id="GO:0016891">
    <property type="term" value="F:RNA endonuclease activity producing 5'-phosphomonoesters, hydrolytic mechanism"/>
    <property type="evidence" value="ECO:0007669"/>
    <property type="project" value="TreeGrafter"/>
</dbReference>
<dbReference type="Gene3D" id="2.60.40.1260">
    <property type="entry name" value="Lamin Tail domain"/>
    <property type="match status" value="2"/>
</dbReference>
<comment type="catalytic activity">
    <reaction evidence="1">
        <text>a 1,2-diacyl-sn-glycero-3-phosphocholine + H2O = a 1,2-diacyl-sn-glycero-3-phosphate + choline + H(+)</text>
        <dbReference type="Rhea" id="RHEA:14445"/>
        <dbReference type="ChEBI" id="CHEBI:15354"/>
        <dbReference type="ChEBI" id="CHEBI:15377"/>
        <dbReference type="ChEBI" id="CHEBI:15378"/>
        <dbReference type="ChEBI" id="CHEBI:57643"/>
        <dbReference type="ChEBI" id="CHEBI:58608"/>
        <dbReference type="EC" id="3.1.4.4"/>
    </reaction>
</comment>
<feature type="signal peptide" evidence="2">
    <location>
        <begin position="1"/>
        <end position="37"/>
    </location>
</feature>
<feature type="domain" description="PLD phosphodiesterase" evidence="3">
    <location>
        <begin position="546"/>
        <end position="573"/>
    </location>
</feature>
<dbReference type="GO" id="GO:0004630">
    <property type="term" value="F:phospholipase D activity"/>
    <property type="evidence" value="ECO:0007669"/>
    <property type="project" value="UniProtKB-EC"/>
</dbReference>
<dbReference type="InterPro" id="IPR025202">
    <property type="entry name" value="PLD-like_dom"/>
</dbReference>
<evidence type="ECO:0000313" key="5">
    <source>
        <dbReference type="EMBL" id="KEO84342.1"/>
    </source>
</evidence>
<dbReference type="eggNOG" id="COG2356">
    <property type="taxonomic scope" value="Bacteria"/>
</dbReference>
<accession>A0A074MEX7</accession>
<dbReference type="AlphaFoldDB" id="A0A074MEX7"/>
<organism evidence="5 6">
    <name type="scientific">Tumebacillus flagellatus</name>
    <dbReference type="NCBI Taxonomy" id="1157490"/>
    <lineage>
        <taxon>Bacteria</taxon>
        <taxon>Bacillati</taxon>
        <taxon>Bacillota</taxon>
        <taxon>Bacilli</taxon>
        <taxon>Bacillales</taxon>
        <taxon>Alicyclobacillaceae</taxon>
        <taxon>Tumebacillus</taxon>
    </lineage>
</organism>
<dbReference type="OrthoDB" id="9801679at2"/>
<dbReference type="STRING" id="1157490.EL26_04335"/>
<dbReference type="Pfam" id="PF13091">
    <property type="entry name" value="PLDc_2"/>
    <property type="match status" value="2"/>
</dbReference>
<dbReference type="PANTHER" id="PTHR43856">
    <property type="entry name" value="CARDIOLIPIN HYDROLASE"/>
    <property type="match status" value="1"/>
</dbReference>
<comment type="caution">
    <text evidence="5">The sequence shown here is derived from an EMBL/GenBank/DDBJ whole genome shotgun (WGS) entry which is preliminary data.</text>
</comment>
<dbReference type="Pfam" id="PF00932">
    <property type="entry name" value="LTD"/>
    <property type="match status" value="2"/>
</dbReference>
<sequence length="765" mass="82703">MLTARNRRMTRRLMTALLSAGLIAGLLPTAHSQAASASYPLITEVYADTNESYEPEEYIAITNPTSSSISIAGWYLKVGTSTAKLAFPTGTTLAAGQTVYVTKQATNFKTEMLFTADFEYGADTDPAVPQMTVTGSAPALANAGSAVYLYNSNGSNVDTMAYGTGTATTGWSGASIPTVSEGQIYVREKDETTGLYPETDTAVDWKHLRVYAAGQSRYGLPTYSFAGTVQPYSSPDNGFNTVVSLLNSATTSIDLNVYEFQATQLMDAMINAINRGVKVRVFLEGSPVGGLVDQGKYVAQQIVAAGGQVRFIINDKTIGAFKRYNFDHAKYAIVDGNRVLVQSENFAASSLPFNTNYGNRGWGIILNNQSIASFYQTTFNGDWNVNALDSFPYTASSPKWGAPSAGFVPDTSTPTSKYSGNFKNKPINGEFTVTPIFAPDTTFLQNGSILGLAKSATKSLLVEQLYAHKFWGSPSTGSTTTTPDLYLEACIDAARRGVKVRILLDSAFLDTTDPRDNTYTVQYVNNIAATEHLDLQAKLIDLKTLGLEKVHNKGVLVDSQKTLVSSINWSESSPKNNRETGVIIDNTEVNAYYEQLFWYDWTTGAQTWNPQESKGTANVVISEVDYNTNGADATKEYVELYNKNNVSVDLSNYKLSNKSGSFTIPSGTVIPAHSFLTVGKDSAAFSSFKGFGLDVSGLSLTLTNTGDDLYLKNPAGTAVDEVAWMNYVAGWSLSTGTNQVLSRINPAVDTDSPSDWYVTAPNPKQ</sequence>
<feature type="domain" description="PLD phosphodiesterase" evidence="3">
    <location>
        <begin position="323"/>
        <end position="350"/>
    </location>
</feature>
<dbReference type="InterPro" id="IPR036415">
    <property type="entry name" value="Lamin_tail_dom_sf"/>
</dbReference>
<dbReference type="RefSeq" id="WP_038084857.1">
    <property type="nucleotide sequence ID" value="NZ_JMIR01000004.1"/>
</dbReference>
<dbReference type="InterPro" id="IPR001322">
    <property type="entry name" value="Lamin_tail_dom"/>
</dbReference>
<feature type="chain" id="PRO_5039344795" description="Phospholipase" evidence="2">
    <location>
        <begin position="38"/>
        <end position="765"/>
    </location>
</feature>
<dbReference type="SUPFAM" id="SSF56024">
    <property type="entry name" value="Phospholipase D/nuclease"/>
    <property type="match status" value="2"/>
</dbReference>
<gene>
    <name evidence="5" type="ORF">EL26_04335</name>
</gene>
<keyword evidence="6" id="KW-1185">Reference proteome</keyword>
<protein>
    <recommendedName>
        <fullName evidence="7">Phospholipase</fullName>
    </recommendedName>
</protein>
<dbReference type="GO" id="GO:0006793">
    <property type="term" value="P:phosphorus metabolic process"/>
    <property type="evidence" value="ECO:0007669"/>
    <property type="project" value="UniProtKB-ARBA"/>
</dbReference>
<dbReference type="Proteomes" id="UP000027931">
    <property type="component" value="Unassembled WGS sequence"/>
</dbReference>
<dbReference type="PROSITE" id="PS50035">
    <property type="entry name" value="PLD"/>
    <property type="match status" value="2"/>
</dbReference>
<feature type="domain" description="LTD" evidence="4">
    <location>
        <begin position="607"/>
        <end position="729"/>
    </location>
</feature>
<evidence type="ECO:0000259" key="3">
    <source>
        <dbReference type="PROSITE" id="PS50035"/>
    </source>
</evidence>
<dbReference type="Gene3D" id="3.30.870.10">
    <property type="entry name" value="Endonuclease Chain A"/>
    <property type="match status" value="2"/>
</dbReference>
<evidence type="ECO:0000259" key="4">
    <source>
        <dbReference type="PROSITE" id="PS51841"/>
    </source>
</evidence>
<keyword evidence="2" id="KW-0732">Signal</keyword>
<dbReference type="PROSITE" id="PS51841">
    <property type="entry name" value="LTD"/>
    <property type="match status" value="2"/>
</dbReference>
<dbReference type="PANTHER" id="PTHR43856:SF2">
    <property type="entry name" value="PHOSPHOLIPASE D"/>
    <property type="match status" value="1"/>
</dbReference>
<evidence type="ECO:0000256" key="2">
    <source>
        <dbReference type="SAM" id="SignalP"/>
    </source>
</evidence>
<dbReference type="InterPro" id="IPR051406">
    <property type="entry name" value="PLD_domain"/>
</dbReference>
<reference evidence="5 6" key="1">
    <citation type="journal article" date="2013" name="Int. J. Syst. Evol. Microbiol.">
        <title>Tumebacillus flagellatus sp. nov., an alpha-amylase/pullulanase-producing bacterium isolated from cassava wastewater.</title>
        <authorList>
            <person name="Wang Q."/>
            <person name="Xie N."/>
            <person name="Qin Y."/>
            <person name="Shen N."/>
            <person name="Zhu J."/>
            <person name="Mi H."/>
            <person name="Huang R."/>
        </authorList>
    </citation>
    <scope>NUCLEOTIDE SEQUENCE [LARGE SCALE GENOMIC DNA]</scope>
    <source>
        <strain evidence="5 6">GST4</strain>
    </source>
</reference>
<proteinExistence type="predicted"/>
<dbReference type="SUPFAM" id="SSF74853">
    <property type="entry name" value="Lamin A/C globular tail domain"/>
    <property type="match status" value="2"/>
</dbReference>
<dbReference type="eggNOG" id="COG1502">
    <property type="taxonomic scope" value="Bacteria"/>
</dbReference>